<dbReference type="RefSeq" id="WP_271919162.1">
    <property type="nucleotide sequence ID" value="NZ_JAQNDO010000001.1"/>
</dbReference>
<evidence type="ECO:0000313" key="2">
    <source>
        <dbReference type="Proteomes" id="UP001221411"/>
    </source>
</evidence>
<gene>
    <name evidence="1" type="ORF">POL67_19565</name>
</gene>
<dbReference type="Proteomes" id="UP001221411">
    <property type="component" value="Unassembled WGS sequence"/>
</dbReference>
<organism evidence="1 2">
    <name type="scientific">Polyangium mundeleinium</name>
    <dbReference type="NCBI Taxonomy" id="2995306"/>
    <lineage>
        <taxon>Bacteria</taxon>
        <taxon>Pseudomonadati</taxon>
        <taxon>Myxococcota</taxon>
        <taxon>Polyangia</taxon>
        <taxon>Polyangiales</taxon>
        <taxon>Polyangiaceae</taxon>
        <taxon>Polyangium</taxon>
    </lineage>
</organism>
<sequence length="41" mass="4152">MRLPGRGGMAFTQCPVEGMPSVLTSAGGSAATVRRMLASQA</sequence>
<reference evidence="1 2" key="1">
    <citation type="submission" date="2022-11" db="EMBL/GenBank/DDBJ databases">
        <title>Minimal conservation of predation-associated metabolite biosynthetic gene clusters underscores biosynthetic potential of Myxococcota including descriptions for ten novel species: Archangium lansinium sp. nov., Myxococcus landrumus sp. nov., Nannocystis bai.</title>
        <authorList>
            <person name="Ahearne A."/>
            <person name="Stevens C."/>
            <person name="Dowd S."/>
        </authorList>
    </citation>
    <scope>NUCLEOTIDE SEQUENCE [LARGE SCALE GENOMIC DNA]</scope>
    <source>
        <strain evidence="1 2">RJM3</strain>
    </source>
</reference>
<protein>
    <submittedName>
        <fullName evidence="1">Uncharacterized protein</fullName>
    </submittedName>
</protein>
<comment type="caution">
    <text evidence="1">The sequence shown here is derived from an EMBL/GenBank/DDBJ whole genome shotgun (WGS) entry which is preliminary data.</text>
</comment>
<dbReference type="EMBL" id="JAQNDO010000001">
    <property type="protein sequence ID" value="MDC0743534.1"/>
    <property type="molecule type" value="Genomic_DNA"/>
</dbReference>
<evidence type="ECO:0000313" key="1">
    <source>
        <dbReference type="EMBL" id="MDC0743534.1"/>
    </source>
</evidence>
<name>A0ABT5EQC0_9BACT</name>
<accession>A0ABT5EQC0</accession>
<proteinExistence type="predicted"/>
<keyword evidence="2" id="KW-1185">Reference proteome</keyword>